<organism evidence="3">
    <name type="scientific">Arabidopsis lyrata subsp. lyrata</name>
    <name type="common">Lyre-leaved rock-cress</name>
    <dbReference type="NCBI Taxonomy" id="81972"/>
    <lineage>
        <taxon>Eukaryota</taxon>
        <taxon>Viridiplantae</taxon>
        <taxon>Streptophyta</taxon>
        <taxon>Embryophyta</taxon>
        <taxon>Tracheophyta</taxon>
        <taxon>Spermatophyta</taxon>
        <taxon>Magnoliopsida</taxon>
        <taxon>eudicotyledons</taxon>
        <taxon>Gunneridae</taxon>
        <taxon>Pentapetalae</taxon>
        <taxon>rosids</taxon>
        <taxon>malvids</taxon>
        <taxon>Brassicales</taxon>
        <taxon>Brassicaceae</taxon>
        <taxon>Camelineae</taxon>
        <taxon>Arabidopsis</taxon>
    </lineage>
</organism>
<evidence type="ECO:0000313" key="2">
    <source>
        <dbReference type="EMBL" id="EFH38960.1"/>
    </source>
</evidence>
<evidence type="ECO:0000256" key="1">
    <source>
        <dbReference type="SAM" id="Phobius"/>
    </source>
</evidence>
<gene>
    <name evidence="2" type="ORF">ARALYDRAFT_359435</name>
</gene>
<reference evidence="3" key="1">
    <citation type="journal article" date="2011" name="Nat. Genet.">
        <title>The Arabidopsis lyrata genome sequence and the basis of rapid genome size change.</title>
        <authorList>
            <person name="Hu T.T."/>
            <person name="Pattyn P."/>
            <person name="Bakker E.G."/>
            <person name="Cao J."/>
            <person name="Cheng J.-F."/>
            <person name="Clark R.M."/>
            <person name="Fahlgren N."/>
            <person name="Fawcett J.A."/>
            <person name="Grimwood J."/>
            <person name="Gundlach H."/>
            <person name="Haberer G."/>
            <person name="Hollister J.D."/>
            <person name="Ossowski S."/>
            <person name="Ottilar R.P."/>
            <person name="Salamov A.A."/>
            <person name="Schneeberger K."/>
            <person name="Spannagl M."/>
            <person name="Wang X."/>
            <person name="Yang L."/>
            <person name="Nasrallah M.E."/>
            <person name="Bergelson J."/>
            <person name="Carrington J.C."/>
            <person name="Gaut B.S."/>
            <person name="Schmutz J."/>
            <person name="Mayer K.F.X."/>
            <person name="Van de Peer Y."/>
            <person name="Grigoriev I.V."/>
            <person name="Nordborg M."/>
            <person name="Weigel D."/>
            <person name="Guo Y.-L."/>
        </authorList>
    </citation>
    <scope>NUCLEOTIDE SEQUENCE [LARGE SCALE GENOMIC DNA]</scope>
    <source>
        <strain evidence="3">cv. MN47</strain>
    </source>
</reference>
<keyword evidence="1" id="KW-0472">Membrane</keyword>
<dbReference type="AlphaFoldDB" id="D7MWX5"/>
<dbReference type="Proteomes" id="UP000008694">
    <property type="component" value="Unassembled WGS sequence"/>
</dbReference>
<evidence type="ECO:0000313" key="3">
    <source>
        <dbReference type="Proteomes" id="UP000008694"/>
    </source>
</evidence>
<accession>D7MWX5</accession>
<name>D7MWX5_ARALL</name>
<dbReference type="Gramene" id="fgenesh1_pg.C_scaffold_230000003">
    <property type="protein sequence ID" value="fgenesh1_pg.C_scaffold_230000003"/>
    <property type="gene ID" value="fgenesh1_pg.C_scaffold_230000003"/>
</dbReference>
<keyword evidence="1" id="KW-1133">Transmembrane helix</keyword>
<dbReference type="EMBL" id="GL348879">
    <property type="protein sequence ID" value="EFH38960.1"/>
    <property type="molecule type" value="Genomic_DNA"/>
</dbReference>
<dbReference type="KEGG" id="aly:9298778"/>
<dbReference type="HOGENOM" id="CLU_2240301_0_0_1"/>
<sequence>MAPNVRSVIAQVHQKSRAMGSRRNFCSHPDHPALNRFTGTRLWPWLLTHGLGLAAGYGLGSLIFGYFTSKSELEKKKQELIAQYEQHFQQQEKLCSDLAASNPKS</sequence>
<keyword evidence="3" id="KW-1185">Reference proteome</keyword>
<feature type="transmembrane region" description="Helical" evidence="1">
    <location>
        <begin position="42"/>
        <end position="67"/>
    </location>
</feature>
<protein>
    <submittedName>
        <fullName evidence="2">Expressed protein</fullName>
    </submittedName>
</protein>
<proteinExistence type="predicted"/>
<keyword evidence="1" id="KW-0812">Transmembrane</keyword>